<dbReference type="Pfam" id="PF00561">
    <property type="entry name" value="Abhydrolase_1"/>
    <property type="match status" value="1"/>
</dbReference>
<evidence type="ECO:0000313" key="5">
    <source>
        <dbReference type="Proteomes" id="UP000268094"/>
    </source>
</evidence>
<dbReference type="OrthoDB" id="9773293at2"/>
<evidence type="ECO:0000313" key="4">
    <source>
        <dbReference type="EMBL" id="RKG84050.1"/>
    </source>
</evidence>
<proteinExistence type="predicted"/>
<gene>
    <name evidence="4" type="ORF">D7V88_22780</name>
</gene>
<dbReference type="InterPro" id="IPR000073">
    <property type="entry name" value="AB_hydrolase_1"/>
</dbReference>
<evidence type="ECO:0000256" key="2">
    <source>
        <dbReference type="SAM" id="MobiDB-lite"/>
    </source>
</evidence>
<dbReference type="InterPro" id="IPR000639">
    <property type="entry name" value="Epox_hydrolase-like"/>
</dbReference>
<dbReference type="AlphaFoldDB" id="A0A3A8IWD5"/>
<dbReference type="Gene3D" id="3.40.50.1820">
    <property type="entry name" value="alpha/beta hydrolase"/>
    <property type="match status" value="1"/>
</dbReference>
<comment type="caution">
    <text evidence="4">The sequence shown here is derived from an EMBL/GenBank/DDBJ whole genome shotgun (WGS) entry which is preliminary data.</text>
</comment>
<keyword evidence="1 4" id="KW-0378">Hydrolase</keyword>
<dbReference type="SUPFAM" id="SSF53474">
    <property type="entry name" value="alpha/beta-Hydrolases"/>
    <property type="match status" value="1"/>
</dbReference>
<dbReference type="PRINTS" id="PR00412">
    <property type="entry name" value="EPOXHYDRLASE"/>
</dbReference>
<dbReference type="EMBL" id="RAVZ01000165">
    <property type="protein sequence ID" value="RKG84050.1"/>
    <property type="molecule type" value="Genomic_DNA"/>
</dbReference>
<dbReference type="Proteomes" id="UP000268094">
    <property type="component" value="Unassembled WGS sequence"/>
</dbReference>
<feature type="region of interest" description="Disordered" evidence="2">
    <location>
        <begin position="350"/>
        <end position="397"/>
    </location>
</feature>
<name>A0A3A8IWD5_9BACT</name>
<dbReference type="GO" id="GO:0016020">
    <property type="term" value="C:membrane"/>
    <property type="evidence" value="ECO:0007669"/>
    <property type="project" value="TreeGrafter"/>
</dbReference>
<dbReference type="PRINTS" id="PR00111">
    <property type="entry name" value="ABHYDROLASE"/>
</dbReference>
<dbReference type="PROSITE" id="PS51257">
    <property type="entry name" value="PROKAR_LIPOPROTEIN"/>
    <property type="match status" value="1"/>
</dbReference>
<feature type="compositionally biased region" description="Pro residues" evidence="2">
    <location>
        <begin position="363"/>
        <end position="372"/>
    </location>
</feature>
<dbReference type="GO" id="GO:0016787">
    <property type="term" value="F:hydrolase activity"/>
    <property type="evidence" value="ECO:0007669"/>
    <property type="project" value="UniProtKB-KW"/>
</dbReference>
<keyword evidence="5" id="KW-1185">Reference proteome</keyword>
<dbReference type="InterPro" id="IPR050266">
    <property type="entry name" value="AB_hydrolase_sf"/>
</dbReference>
<evidence type="ECO:0000259" key="3">
    <source>
        <dbReference type="Pfam" id="PF00561"/>
    </source>
</evidence>
<accession>A0A3A8IWD5</accession>
<dbReference type="RefSeq" id="WP_120542755.1">
    <property type="nucleotide sequence ID" value="NZ_RAVZ01000165.1"/>
</dbReference>
<protein>
    <submittedName>
        <fullName evidence="4">Alpha/beta hydrolase</fullName>
    </submittedName>
</protein>
<dbReference type="InterPro" id="IPR029058">
    <property type="entry name" value="AB_hydrolase_fold"/>
</dbReference>
<evidence type="ECO:0000256" key="1">
    <source>
        <dbReference type="ARBA" id="ARBA00022801"/>
    </source>
</evidence>
<dbReference type="PANTHER" id="PTHR43798:SF31">
    <property type="entry name" value="AB HYDROLASE SUPERFAMILY PROTEIN YCLE"/>
    <property type="match status" value="1"/>
</dbReference>
<dbReference type="PANTHER" id="PTHR43798">
    <property type="entry name" value="MONOACYLGLYCEROL LIPASE"/>
    <property type="match status" value="1"/>
</dbReference>
<sequence>MSTSRALKALLLVAGLASSSGCVRSYASAPPLAFQDLDYSSAGAKTPWPVKRMALPKTAATYGMTRVPEVAFVELPAAPGARTVVLIHGLGSYLKFWQAQIDTLSRAGYHVVAVDLPGYGKSDKPGSFPYTMEAMADAVRELTQGLGVEHPILVGHSMGGQTALSYAIRYPSEPAALVLVSPAGFEKFSPKEKAWFTRVMSTELIKSAPEYGIWGSVRQANFQNWRPELEWLIEERVRLAKSPEFDAYAYANVRSVTGLAHDDFVRDNLHRITAPTVILFGESDRLIPNPFMHGGFPRDIFEYGHARIGGSKLVGLEGCGHTVQLDCPEPFNAALEAFLRGVPVATRTVAPPPSVVEPEAAPKTPPSTPQVPGPVDAVPPATPDRQGPPATVLPHAP</sequence>
<feature type="domain" description="AB hydrolase-1" evidence="3">
    <location>
        <begin position="83"/>
        <end position="326"/>
    </location>
</feature>
<organism evidence="4 5">
    <name type="scientific">Corallococcus terminator</name>
    <dbReference type="NCBI Taxonomy" id="2316733"/>
    <lineage>
        <taxon>Bacteria</taxon>
        <taxon>Pseudomonadati</taxon>
        <taxon>Myxococcota</taxon>
        <taxon>Myxococcia</taxon>
        <taxon>Myxococcales</taxon>
        <taxon>Cystobacterineae</taxon>
        <taxon>Myxococcaceae</taxon>
        <taxon>Corallococcus</taxon>
    </lineage>
</organism>
<reference evidence="5" key="1">
    <citation type="submission" date="2018-09" db="EMBL/GenBank/DDBJ databases">
        <authorList>
            <person name="Livingstone P.G."/>
            <person name="Whitworth D.E."/>
        </authorList>
    </citation>
    <scope>NUCLEOTIDE SEQUENCE [LARGE SCALE GENOMIC DNA]</scope>
    <source>
        <strain evidence="5">CA054A</strain>
    </source>
</reference>